<name>A0ABS8M2A0_9FLAO</name>
<evidence type="ECO:0000256" key="2">
    <source>
        <dbReference type="ARBA" id="ARBA00023315"/>
    </source>
</evidence>
<evidence type="ECO:0000313" key="5">
    <source>
        <dbReference type="Proteomes" id="UP001430700"/>
    </source>
</evidence>
<reference evidence="4" key="1">
    <citation type="submission" date="2021-11" db="EMBL/GenBank/DDBJ databases">
        <title>Description of novel Flavobacterium species.</title>
        <authorList>
            <person name="Saticioglu I.B."/>
            <person name="Ay H."/>
            <person name="Altun S."/>
            <person name="Duman M."/>
        </authorList>
    </citation>
    <scope>NUCLEOTIDE SEQUENCE</scope>
    <source>
        <strain evidence="4">F-126</strain>
    </source>
</reference>
<dbReference type="Proteomes" id="UP001430700">
    <property type="component" value="Unassembled WGS sequence"/>
</dbReference>
<accession>A0ABS8M2A0</accession>
<proteinExistence type="predicted"/>
<dbReference type="SUPFAM" id="SSF55729">
    <property type="entry name" value="Acyl-CoA N-acyltransferases (Nat)"/>
    <property type="match status" value="1"/>
</dbReference>
<dbReference type="RefSeq" id="WP_230000220.1">
    <property type="nucleotide sequence ID" value="NZ_JAJJMN010000001.1"/>
</dbReference>
<keyword evidence="1" id="KW-0808">Transferase</keyword>
<keyword evidence="2" id="KW-0012">Acyltransferase</keyword>
<dbReference type="Pfam" id="PF00583">
    <property type="entry name" value="Acetyltransf_1"/>
    <property type="match status" value="1"/>
</dbReference>
<evidence type="ECO:0000256" key="1">
    <source>
        <dbReference type="ARBA" id="ARBA00022679"/>
    </source>
</evidence>
<gene>
    <name evidence="4" type="ORF">LNQ34_14295</name>
</gene>
<dbReference type="PROSITE" id="PS51186">
    <property type="entry name" value="GNAT"/>
    <property type="match status" value="1"/>
</dbReference>
<dbReference type="EMBL" id="JAJJMN010000001">
    <property type="protein sequence ID" value="MCC9018935.1"/>
    <property type="molecule type" value="Genomic_DNA"/>
</dbReference>
<evidence type="ECO:0000313" key="4">
    <source>
        <dbReference type="EMBL" id="MCC9018935.1"/>
    </source>
</evidence>
<protein>
    <submittedName>
        <fullName evidence="4">GNAT family N-acetyltransferase</fullName>
    </submittedName>
</protein>
<dbReference type="InterPro" id="IPR000182">
    <property type="entry name" value="GNAT_dom"/>
</dbReference>
<dbReference type="Gene3D" id="3.40.630.30">
    <property type="match status" value="1"/>
</dbReference>
<feature type="domain" description="N-acetyltransferase" evidence="3">
    <location>
        <begin position="1"/>
        <end position="150"/>
    </location>
</feature>
<dbReference type="CDD" id="cd04301">
    <property type="entry name" value="NAT_SF"/>
    <property type="match status" value="1"/>
</dbReference>
<sequence length="150" mass="17607">MISLKRTNSDDTDFKNLVVLLDQDLKIRDGEDHDFYNQFNKTDLIKHVVVFYENDIAVGCGAFREKEKDTVEIKRMFVHPDFRKRGIASQVLAELERWAKEIKYSYTILETGKNQPEAISLYQKLGYTIIPNYPPYEKMDNSVCMKMTLK</sequence>
<organism evidence="4 5">
    <name type="scientific">Flavobacterium lipolyticum</name>
    <dbReference type="NCBI Taxonomy" id="2893754"/>
    <lineage>
        <taxon>Bacteria</taxon>
        <taxon>Pseudomonadati</taxon>
        <taxon>Bacteroidota</taxon>
        <taxon>Flavobacteriia</taxon>
        <taxon>Flavobacteriales</taxon>
        <taxon>Flavobacteriaceae</taxon>
        <taxon>Flavobacterium</taxon>
    </lineage>
</organism>
<comment type="caution">
    <text evidence="4">The sequence shown here is derived from an EMBL/GenBank/DDBJ whole genome shotgun (WGS) entry which is preliminary data.</text>
</comment>
<dbReference type="InterPro" id="IPR050832">
    <property type="entry name" value="Bact_Acetyltransf"/>
</dbReference>
<keyword evidence="5" id="KW-1185">Reference proteome</keyword>
<dbReference type="InterPro" id="IPR016181">
    <property type="entry name" value="Acyl_CoA_acyltransferase"/>
</dbReference>
<dbReference type="PANTHER" id="PTHR43877">
    <property type="entry name" value="AMINOALKYLPHOSPHONATE N-ACETYLTRANSFERASE-RELATED-RELATED"/>
    <property type="match status" value="1"/>
</dbReference>
<dbReference type="PANTHER" id="PTHR43877:SF2">
    <property type="entry name" value="AMINOALKYLPHOSPHONATE N-ACETYLTRANSFERASE-RELATED"/>
    <property type="match status" value="1"/>
</dbReference>
<evidence type="ECO:0000259" key="3">
    <source>
        <dbReference type="PROSITE" id="PS51186"/>
    </source>
</evidence>